<dbReference type="RefSeq" id="WP_180366269.1">
    <property type="nucleotide sequence ID" value="NZ_FOIT01000005.1"/>
</dbReference>
<dbReference type="EMBL" id="DYYI01000017">
    <property type="protein sequence ID" value="HJE19085.1"/>
    <property type="molecule type" value="Genomic_DNA"/>
</dbReference>
<reference evidence="1" key="3">
    <citation type="submission" date="2021-09" db="EMBL/GenBank/DDBJ databases">
        <authorList>
            <person name="Gilroy R."/>
        </authorList>
    </citation>
    <scope>NUCLEOTIDE SEQUENCE</scope>
    <source>
        <strain evidence="1">6019</strain>
    </source>
</reference>
<evidence type="ECO:0000313" key="3">
    <source>
        <dbReference type="Proteomes" id="UP000243605"/>
    </source>
</evidence>
<dbReference type="Proteomes" id="UP000763505">
    <property type="component" value="Unassembled WGS sequence"/>
</dbReference>
<dbReference type="EMBL" id="FOIT01000005">
    <property type="protein sequence ID" value="SEW11172.1"/>
    <property type="molecule type" value="Genomic_DNA"/>
</dbReference>
<gene>
    <name evidence="1" type="ORF">K8V35_01855</name>
    <name evidence="2" type="ORF">SAMN05192557_1658</name>
</gene>
<reference evidence="1" key="2">
    <citation type="journal article" date="2021" name="PeerJ">
        <title>Extensive microbial diversity within the chicken gut microbiome revealed by metagenomics and culture.</title>
        <authorList>
            <person name="Gilroy R."/>
            <person name="Ravi A."/>
            <person name="Getino M."/>
            <person name="Pursley I."/>
            <person name="Horton D.L."/>
            <person name="Alikhan N.F."/>
            <person name="Baker D."/>
            <person name="Gharbi K."/>
            <person name="Hall N."/>
            <person name="Watson M."/>
            <person name="Adriaenssens E.M."/>
            <person name="Foster-Nyarko E."/>
            <person name="Jarju S."/>
            <person name="Secka A."/>
            <person name="Antonio M."/>
            <person name="Oren A."/>
            <person name="Chaudhuri R.R."/>
            <person name="La Ragione R."/>
            <person name="Hildebrand F."/>
            <person name="Pallen M.J."/>
        </authorList>
    </citation>
    <scope>NUCLEOTIDE SEQUENCE</scope>
    <source>
        <strain evidence="1">6019</strain>
    </source>
</reference>
<evidence type="ECO:0000313" key="2">
    <source>
        <dbReference type="EMBL" id="SEW11172.1"/>
    </source>
</evidence>
<protein>
    <submittedName>
        <fullName evidence="2">Uncharacterized protein</fullName>
    </submittedName>
</protein>
<sequence length="48" mass="5586">MFSTDVYSANIRIKEYRDTAMKLNATKIKNNKEAKPNRFARMFGKKSA</sequence>
<accession>A0A662Z4E2</accession>
<reference evidence="2 3" key="1">
    <citation type="submission" date="2016-10" db="EMBL/GenBank/DDBJ databases">
        <authorList>
            <person name="Varghese N."/>
            <person name="Submissions S."/>
        </authorList>
    </citation>
    <scope>NUCLEOTIDE SEQUENCE [LARGE SCALE GENOMIC DNA]</scope>
    <source>
        <strain evidence="2 3">IBRC-M10081</strain>
    </source>
</reference>
<name>A0A662Z4E2_9STAP</name>
<keyword evidence="3" id="KW-1185">Reference proteome</keyword>
<evidence type="ECO:0000313" key="1">
    <source>
        <dbReference type="EMBL" id="HJE19085.1"/>
    </source>
</evidence>
<organism evidence="2 3">
    <name type="scientific">Aliicoccus persicus</name>
    <dbReference type="NCBI Taxonomy" id="930138"/>
    <lineage>
        <taxon>Bacteria</taxon>
        <taxon>Bacillati</taxon>
        <taxon>Bacillota</taxon>
        <taxon>Bacilli</taxon>
        <taxon>Bacillales</taxon>
        <taxon>Staphylococcaceae</taxon>
        <taxon>Aliicoccus</taxon>
    </lineage>
</organism>
<dbReference type="Proteomes" id="UP000243605">
    <property type="component" value="Unassembled WGS sequence"/>
</dbReference>
<dbReference type="AlphaFoldDB" id="A0A662Z4E2"/>
<proteinExistence type="predicted"/>